<dbReference type="GO" id="GO:0005858">
    <property type="term" value="C:axonemal dynein complex"/>
    <property type="evidence" value="ECO:0007669"/>
    <property type="project" value="TreeGrafter"/>
</dbReference>
<keyword evidence="4" id="KW-1185">Reference proteome</keyword>
<sequence length="91" mass="10622">MFILSFFLYRRYMLGEVHYGGRVTDDFDKILLNTFCRVWFGDNIFNEDFMFYVGYKILTFKAVTDYVSAIDTFAATDPPQAYGLHSNADIT</sequence>
<evidence type="ECO:0000313" key="4">
    <source>
        <dbReference type="Proteomes" id="UP001162156"/>
    </source>
</evidence>
<gene>
    <name evidence="3" type="ORF">NQ314_017567</name>
</gene>
<dbReference type="InterPro" id="IPR041658">
    <property type="entry name" value="AAA_lid_11"/>
</dbReference>
<dbReference type="InterPro" id="IPR042219">
    <property type="entry name" value="AAA_lid_11_sf"/>
</dbReference>
<evidence type="ECO:0000259" key="2">
    <source>
        <dbReference type="Pfam" id="PF18198"/>
    </source>
</evidence>
<evidence type="ECO:0000313" key="3">
    <source>
        <dbReference type="EMBL" id="KAJ8929720.1"/>
    </source>
</evidence>
<reference evidence="3" key="1">
    <citation type="journal article" date="2023" name="Insect Mol. Biol.">
        <title>Genome sequencing provides insights into the evolution of gene families encoding plant cell wall-degrading enzymes in longhorned beetles.</title>
        <authorList>
            <person name="Shin N.R."/>
            <person name="Okamura Y."/>
            <person name="Kirsch R."/>
            <person name="Pauchet Y."/>
        </authorList>
    </citation>
    <scope>NUCLEOTIDE SEQUENCE</scope>
    <source>
        <strain evidence="3">RBIC_L_NR</strain>
    </source>
</reference>
<dbReference type="GO" id="GO:0045505">
    <property type="term" value="F:dynein intermediate chain binding"/>
    <property type="evidence" value="ECO:0007669"/>
    <property type="project" value="InterPro"/>
</dbReference>
<protein>
    <recommendedName>
        <fullName evidence="2">Dynein heavy chain AAA lid domain-containing protein</fullName>
    </recommendedName>
</protein>
<feature type="domain" description="Dynein heavy chain AAA lid" evidence="2">
    <location>
        <begin position="11"/>
        <end position="88"/>
    </location>
</feature>
<dbReference type="InterPro" id="IPR026983">
    <property type="entry name" value="DHC"/>
</dbReference>
<organism evidence="3 4">
    <name type="scientific">Rhamnusium bicolor</name>
    <dbReference type="NCBI Taxonomy" id="1586634"/>
    <lineage>
        <taxon>Eukaryota</taxon>
        <taxon>Metazoa</taxon>
        <taxon>Ecdysozoa</taxon>
        <taxon>Arthropoda</taxon>
        <taxon>Hexapoda</taxon>
        <taxon>Insecta</taxon>
        <taxon>Pterygota</taxon>
        <taxon>Neoptera</taxon>
        <taxon>Endopterygota</taxon>
        <taxon>Coleoptera</taxon>
        <taxon>Polyphaga</taxon>
        <taxon>Cucujiformia</taxon>
        <taxon>Chrysomeloidea</taxon>
        <taxon>Cerambycidae</taxon>
        <taxon>Lepturinae</taxon>
        <taxon>Rhagiini</taxon>
        <taxon>Rhamnusium</taxon>
    </lineage>
</organism>
<dbReference type="GO" id="GO:0007018">
    <property type="term" value="P:microtubule-based movement"/>
    <property type="evidence" value="ECO:0007669"/>
    <property type="project" value="InterPro"/>
</dbReference>
<dbReference type="EMBL" id="JANEYF010004904">
    <property type="protein sequence ID" value="KAJ8929720.1"/>
    <property type="molecule type" value="Genomic_DNA"/>
</dbReference>
<dbReference type="AlphaFoldDB" id="A0AAV8WUH7"/>
<proteinExistence type="inferred from homology"/>
<comment type="caution">
    <text evidence="3">The sequence shown here is derived from an EMBL/GenBank/DDBJ whole genome shotgun (WGS) entry which is preliminary data.</text>
</comment>
<evidence type="ECO:0000256" key="1">
    <source>
        <dbReference type="ARBA" id="ARBA00008887"/>
    </source>
</evidence>
<name>A0AAV8WUH7_9CUCU</name>
<dbReference type="GO" id="GO:0051959">
    <property type="term" value="F:dynein light intermediate chain binding"/>
    <property type="evidence" value="ECO:0007669"/>
    <property type="project" value="InterPro"/>
</dbReference>
<dbReference type="PANTHER" id="PTHR46532">
    <property type="entry name" value="MALE FERTILITY FACTOR KL5"/>
    <property type="match status" value="1"/>
</dbReference>
<dbReference type="PANTHER" id="PTHR46532:SF4">
    <property type="entry name" value="AAA+ ATPASE DOMAIN-CONTAINING PROTEIN"/>
    <property type="match status" value="1"/>
</dbReference>
<accession>A0AAV8WUH7</accession>
<dbReference type="Pfam" id="PF18198">
    <property type="entry name" value="AAA_lid_11"/>
    <property type="match status" value="1"/>
</dbReference>
<dbReference type="Proteomes" id="UP001162156">
    <property type="component" value="Unassembled WGS sequence"/>
</dbReference>
<comment type="similarity">
    <text evidence="1">Belongs to the dynein heavy chain family.</text>
</comment>
<dbReference type="Gene3D" id="1.10.8.720">
    <property type="entry name" value="Region D6 of dynein motor"/>
    <property type="match status" value="1"/>
</dbReference>